<sequence>MKAEITPEGIICEALRCKNALYEGAFPLHVFPTQLVNIVRATNECLNFPVDYTALSLCFTISVCAGNLFAAKVKEGWIERPILYVALIGRPGTNKSHPLSFALQPLFNYDNQMAVLHKTKWAEYEQAMSLTKKEREEQGMDGISEEPVQKKFVVSDITPECLAFVRDGNKRGICLYADELASWFKNFNRYSKGSEEQFWLSVFSGKPIIFDRKGMKRSISVKHSFISVTGTIQKGILKELAKGDRNQNGFLDRILFVLPENLDKQYWNKRELDAHVSLDWQKITQKLIDRAYSVDESGNPVSKEIRFESTAMRLLMEWQHENTDLCNQELDEQLGGIYSKLEIYAIRFCLILQIIRWACGESGLDFIDESSVRGAIELIAYFRKTAQRVQEIIHESYSLEGMPTDNIKLYRALPDDFETADGIEVASTFGMSPDSFKRFLKDNREKLFENYKHGKYRKIISL</sequence>
<proteinExistence type="predicted"/>
<evidence type="ECO:0008006" key="2">
    <source>
        <dbReference type="Google" id="ProtNLM"/>
    </source>
</evidence>
<dbReference type="EMBL" id="SNRY01002995">
    <property type="protein sequence ID" value="KAA6322646.1"/>
    <property type="molecule type" value="Genomic_DNA"/>
</dbReference>
<dbReference type="Pfam" id="PF13148">
    <property type="entry name" value="DUF3987"/>
    <property type="match status" value="1"/>
</dbReference>
<name>A0A5J4QL89_9ZZZZ</name>
<protein>
    <recommendedName>
        <fullName evidence="2">DUF3987 domain-containing protein</fullName>
    </recommendedName>
</protein>
<evidence type="ECO:0000313" key="1">
    <source>
        <dbReference type="EMBL" id="KAA6322646.1"/>
    </source>
</evidence>
<dbReference type="AlphaFoldDB" id="A0A5J4QL89"/>
<organism evidence="1">
    <name type="scientific">termite gut metagenome</name>
    <dbReference type="NCBI Taxonomy" id="433724"/>
    <lineage>
        <taxon>unclassified sequences</taxon>
        <taxon>metagenomes</taxon>
        <taxon>organismal metagenomes</taxon>
    </lineage>
</organism>
<comment type="caution">
    <text evidence="1">The sequence shown here is derived from an EMBL/GenBank/DDBJ whole genome shotgun (WGS) entry which is preliminary data.</text>
</comment>
<reference evidence="1" key="1">
    <citation type="submission" date="2019-03" db="EMBL/GenBank/DDBJ databases">
        <title>Single cell metagenomics reveals metabolic interactions within the superorganism composed of flagellate Streblomastix strix and complex community of Bacteroidetes bacteria on its surface.</title>
        <authorList>
            <person name="Treitli S.C."/>
            <person name="Kolisko M."/>
            <person name="Husnik F."/>
            <person name="Keeling P."/>
            <person name="Hampl V."/>
        </authorList>
    </citation>
    <scope>NUCLEOTIDE SEQUENCE</scope>
    <source>
        <strain evidence="1">STM</strain>
    </source>
</reference>
<accession>A0A5J4QL89</accession>
<gene>
    <name evidence="1" type="ORF">EZS27_027830</name>
</gene>
<dbReference type="InterPro" id="IPR025048">
    <property type="entry name" value="DUF3987"/>
</dbReference>